<sequence>LIQKLSQKSQQNVLIDYCQVCLHKLLYINICKYGIADQLYDETIQNILKYTLDVSRTFPNKISLFYIFNILDELQNTYEKSNFSLLLVERDANITNLVLTCIKTYEKLRLNDYEIDQEITSLISLNMFKILHSLNKHMLQLFTLQDDTTRLQEQYVRSINFNTQSGNSVLSLMLKYISHDIALQLKPIELFSVVQQFIDIINQIASMKQISELFIHELLSQKQILLVQFLIQITSSCLQIEKLVKFDSADLVMVHQHLKRYTKQKTDPKQQIQICHLASSVVSLLYNLSQVTKFLQQLCGNCKNFIKTVIYAIFGAENIKDGQTLSQTILQLDVIVQQVIQLNESTKKQILSTHFDFIVDQIPNNKLYINWAYLLSKTTQNKALLAVNYNLVFQLSKLLFGDDNLIIAQILYNLVDQDTISILVIDNYNKGGQGVPLIKLSLLYIKNTLQGKIPVKRDVLKILILATKKILDFKGDKSEICQQNLKPFVPECYQLCKEIAVMQGAAAFAEEALQVVDLIERL</sequence>
<protein>
    <submittedName>
        <fullName evidence="1">Uncharacterized protein</fullName>
    </submittedName>
</protein>
<organism evidence="1">
    <name type="scientific">Trepomonas sp. PC1</name>
    <dbReference type="NCBI Taxonomy" id="1076344"/>
    <lineage>
        <taxon>Eukaryota</taxon>
        <taxon>Metamonada</taxon>
        <taxon>Diplomonadida</taxon>
        <taxon>Hexamitidae</taxon>
        <taxon>Hexamitinae</taxon>
        <taxon>Trepomonas</taxon>
    </lineage>
</organism>
<name>A0A146K062_9EUKA</name>
<feature type="non-terminal residue" evidence="1">
    <location>
        <position position="1"/>
    </location>
</feature>
<dbReference type="EMBL" id="GDID01006738">
    <property type="protein sequence ID" value="JAP89868.1"/>
    <property type="molecule type" value="Transcribed_RNA"/>
</dbReference>
<reference evidence="1" key="1">
    <citation type="submission" date="2015-07" db="EMBL/GenBank/DDBJ databases">
        <title>Adaptation to a free-living lifestyle via gene acquisitions in the diplomonad Trepomonas sp. PC1.</title>
        <authorList>
            <person name="Xu F."/>
            <person name="Jerlstrom-Hultqvist J."/>
            <person name="Kolisko M."/>
            <person name="Simpson A.G.B."/>
            <person name="Roger A.J."/>
            <person name="Svard S.G."/>
            <person name="Andersson J.O."/>
        </authorList>
    </citation>
    <scope>NUCLEOTIDE SEQUENCE</scope>
    <source>
        <strain evidence="1">PC1</strain>
    </source>
</reference>
<accession>A0A146K062</accession>
<dbReference type="AlphaFoldDB" id="A0A146K062"/>
<gene>
    <name evidence="1" type="ORF">TPC1_30637</name>
</gene>
<proteinExistence type="predicted"/>
<evidence type="ECO:0000313" key="1">
    <source>
        <dbReference type="EMBL" id="JAP89868.1"/>
    </source>
</evidence>